<dbReference type="Pfam" id="PF00512">
    <property type="entry name" value="HisKA"/>
    <property type="match status" value="1"/>
</dbReference>
<proteinExistence type="predicted"/>
<dbReference type="InterPro" id="IPR036890">
    <property type="entry name" value="HATPase_C_sf"/>
</dbReference>
<dbReference type="SUPFAM" id="SSF47384">
    <property type="entry name" value="Homodimeric domain of signal transducing histidine kinase"/>
    <property type="match status" value="1"/>
</dbReference>
<dbReference type="PROSITE" id="PS50109">
    <property type="entry name" value="HIS_KIN"/>
    <property type="match status" value="1"/>
</dbReference>
<protein>
    <submittedName>
        <fullName evidence="8">Histidine kinase</fullName>
    </submittedName>
</protein>
<keyword evidence="9" id="KW-1185">Reference proteome</keyword>
<evidence type="ECO:0000256" key="1">
    <source>
        <dbReference type="ARBA" id="ARBA00022553"/>
    </source>
</evidence>
<dbReference type="Gene3D" id="3.40.50.2300">
    <property type="match status" value="2"/>
</dbReference>
<evidence type="ECO:0000259" key="6">
    <source>
        <dbReference type="PROSITE" id="PS50109"/>
    </source>
</evidence>
<evidence type="ECO:0000313" key="9">
    <source>
        <dbReference type="Proteomes" id="UP000039865"/>
    </source>
</evidence>
<evidence type="ECO:0000313" key="8">
    <source>
        <dbReference type="EMBL" id="CDW81301.1"/>
    </source>
</evidence>
<dbReference type="Pfam" id="PF00072">
    <property type="entry name" value="Response_reg"/>
    <property type="match status" value="1"/>
</dbReference>
<accession>A0A078AHH6</accession>
<dbReference type="InterPro" id="IPR011006">
    <property type="entry name" value="CheY-like_superfamily"/>
</dbReference>
<dbReference type="InParanoid" id="A0A078AHH6"/>
<dbReference type="PROSITE" id="PS50110">
    <property type="entry name" value="RESPONSE_REGULATORY"/>
    <property type="match status" value="1"/>
</dbReference>
<organism evidence="8 9">
    <name type="scientific">Stylonychia lemnae</name>
    <name type="common">Ciliate</name>
    <dbReference type="NCBI Taxonomy" id="5949"/>
    <lineage>
        <taxon>Eukaryota</taxon>
        <taxon>Sar</taxon>
        <taxon>Alveolata</taxon>
        <taxon>Ciliophora</taxon>
        <taxon>Intramacronucleata</taxon>
        <taxon>Spirotrichea</taxon>
        <taxon>Stichotrichia</taxon>
        <taxon>Sporadotrichida</taxon>
        <taxon>Oxytrichidae</taxon>
        <taxon>Stylonychinae</taxon>
        <taxon>Stylonychia</taxon>
    </lineage>
</organism>
<dbReference type="SMART" id="SM00388">
    <property type="entry name" value="HisKA"/>
    <property type="match status" value="1"/>
</dbReference>
<dbReference type="InterPro" id="IPR005467">
    <property type="entry name" value="His_kinase_dom"/>
</dbReference>
<keyword evidence="5" id="KW-1133">Transmembrane helix</keyword>
<keyword evidence="8" id="KW-0808">Transferase</keyword>
<keyword evidence="1 3" id="KW-0597">Phosphoprotein</keyword>
<dbReference type="InterPro" id="IPR036097">
    <property type="entry name" value="HisK_dim/P_sf"/>
</dbReference>
<evidence type="ECO:0000256" key="3">
    <source>
        <dbReference type="PROSITE-ProRule" id="PRU00169"/>
    </source>
</evidence>
<dbReference type="Gene3D" id="3.30.565.10">
    <property type="entry name" value="Histidine kinase-like ATPase, C-terminal domain"/>
    <property type="match status" value="2"/>
</dbReference>
<dbReference type="Proteomes" id="UP000039865">
    <property type="component" value="Unassembled WGS sequence"/>
</dbReference>
<feature type="domain" description="Response regulatory" evidence="7">
    <location>
        <begin position="1305"/>
        <end position="1437"/>
    </location>
</feature>
<evidence type="ECO:0000256" key="5">
    <source>
        <dbReference type="SAM" id="Phobius"/>
    </source>
</evidence>
<evidence type="ECO:0000256" key="4">
    <source>
        <dbReference type="SAM" id="MobiDB-lite"/>
    </source>
</evidence>
<feature type="domain" description="Histidine kinase" evidence="6">
    <location>
        <begin position="169"/>
        <end position="895"/>
    </location>
</feature>
<feature type="region of interest" description="Disordered" evidence="4">
    <location>
        <begin position="388"/>
        <end position="417"/>
    </location>
</feature>
<dbReference type="InterPro" id="IPR001789">
    <property type="entry name" value="Sig_transdc_resp-reg_receiver"/>
</dbReference>
<dbReference type="CDD" id="cd17546">
    <property type="entry name" value="REC_hyHK_CKI1_RcsC-like"/>
    <property type="match status" value="1"/>
</dbReference>
<dbReference type="GO" id="GO:0000155">
    <property type="term" value="F:phosphorelay sensor kinase activity"/>
    <property type="evidence" value="ECO:0007669"/>
    <property type="project" value="InterPro"/>
</dbReference>
<dbReference type="EMBL" id="CCKQ01009795">
    <property type="protein sequence ID" value="CDW81301.1"/>
    <property type="molecule type" value="Genomic_DNA"/>
</dbReference>
<dbReference type="InterPro" id="IPR004358">
    <property type="entry name" value="Sig_transdc_His_kin-like_C"/>
</dbReference>
<dbReference type="PANTHER" id="PTHR45339:SF1">
    <property type="entry name" value="HYBRID SIGNAL TRANSDUCTION HISTIDINE KINASE J"/>
    <property type="match status" value="1"/>
</dbReference>
<gene>
    <name evidence="8" type="primary">Contig13502.g14411</name>
    <name evidence="8" type="ORF">STYLEM_10316</name>
</gene>
<dbReference type="CDD" id="cd00082">
    <property type="entry name" value="HisKA"/>
    <property type="match status" value="1"/>
</dbReference>
<keyword evidence="5" id="KW-0812">Transmembrane</keyword>
<feature type="region of interest" description="Disordered" evidence="4">
    <location>
        <begin position="720"/>
        <end position="743"/>
    </location>
</feature>
<dbReference type="SMART" id="SM00387">
    <property type="entry name" value="HATPase_c"/>
    <property type="match status" value="1"/>
</dbReference>
<dbReference type="Pfam" id="PF02518">
    <property type="entry name" value="HATPase_c"/>
    <property type="match status" value="1"/>
</dbReference>
<feature type="compositionally biased region" description="Polar residues" evidence="4">
    <location>
        <begin position="388"/>
        <end position="397"/>
    </location>
</feature>
<feature type="region of interest" description="Disordered" evidence="4">
    <location>
        <begin position="652"/>
        <end position="691"/>
    </location>
</feature>
<reference evidence="8 9" key="1">
    <citation type="submission" date="2014-06" db="EMBL/GenBank/DDBJ databases">
        <authorList>
            <person name="Swart Estienne"/>
        </authorList>
    </citation>
    <scope>NUCLEOTIDE SEQUENCE [LARGE SCALE GENOMIC DNA]</scope>
    <source>
        <strain evidence="8 9">130c</strain>
    </source>
</reference>
<feature type="compositionally biased region" description="Polar residues" evidence="4">
    <location>
        <begin position="720"/>
        <end position="740"/>
    </location>
</feature>
<feature type="transmembrane region" description="Helical" evidence="5">
    <location>
        <begin position="6"/>
        <end position="27"/>
    </location>
</feature>
<dbReference type="InterPro" id="IPR003661">
    <property type="entry name" value="HisK_dim/P_dom"/>
</dbReference>
<keyword evidence="5" id="KW-0472">Membrane</keyword>
<feature type="modified residue" description="4-aspartylphosphate" evidence="3">
    <location>
        <position position="1362"/>
    </location>
</feature>
<dbReference type="SUPFAM" id="SSF52172">
    <property type="entry name" value="CheY-like"/>
    <property type="match status" value="1"/>
</dbReference>
<dbReference type="SUPFAM" id="SSF55874">
    <property type="entry name" value="ATPase domain of HSP90 chaperone/DNA topoisomerase II/histidine kinase"/>
    <property type="match status" value="2"/>
</dbReference>
<keyword evidence="8" id="KW-0418">Kinase</keyword>
<dbReference type="PANTHER" id="PTHR45339">
    <property type="entry name" value="HYBRID SIGNAL TRANSDUCTION HISTIDINE KINASE J"/>
    <property type="match status" value="1"/>
</dbReference>
<dbReference type="SMART" id="SM00448">
    <property type="entry name" value="REC"/>
    <property type="match status" value="1"/>
</dbReference>
<feature type="transmembrane region" description="Helical" evidence="5">
    <location>
        <begin position="125"/>
        <end position="143"/>
    </location>
</feature>
<evidence type="ECO:0000259" key="7">
    <source>
        <dbReference type="PROSITE" id="PS50110"/>
    </source>
</evidence>
<dbReference type="Gene3D" id="1.10.287.130">
    <property type="match status" value="1"/>
</dbReference>
<name>A0A078AHH6_STYLE</name>
<dbReference type="InterPro" id="IPR003594">
    <property type="entry name" value="HATPase_dom"/>
</dbReference>
<sequence length="1442" mass="167173">MISWISNTWLAFLMNIINWIYFSYVFFDRYQLYECCKYGVIKDQVFLFASYICQDDELAKCQIPILIISTVLYTRFSWFLIANKDKFVEAFLLIAMSIQLCSSQINGEDFKYSILLKSMGYLQRIYLVIAVLMILLIILQSFFNTQKRLLMKIQELQLQLQTKDLYQAAMVHELRNPLNSVIGGVELLNNSKCLSNDDKKNLQIVQHSANILMSLIGNILDVAKLEANKVDLDQQYVLFKPAIRSILDLVEFKAQEKKIQLQLEVSSDVPDYLFLDSSRFNQIILNLIQNAVKFTSKGFVKVLVSFKNPNQQISGQKNPLIKRNSDPGTINCKFKRENDLLQISMFGQTDFKNFDLQQNQRNRNIIICQSLVSDGQFALTSGAPSFLDQSNKSSNQRKLMPNEKFSSRNQFSSPDKKQQKLFNYTVNSQDIKNSLFGLDNHGIPEQHNNRSFSNNFKVLDLNQTAKFSELIIQDSSLQVSRSQINIPNSGMSSAQFEEKKLERGQNKETLQTTEIFEEDFDENIGIPVHLGFQPQDSNLKQRQFNLQQLPYEEILKDNNIYSNTDEIISFDLNQKYPTYVEKRQTQIYQQNNSLIVKSQSPSDISYMNNRQYRQSINDCFTLNNNQTNPMMHSAKQSSIMKINRVEEAKINQSVRSPSISPSNQQDEVDLSQSQDFQSRPIYNNQPLRPYQTLQDPIDNIVEQHRKEFLELNRQSHPQFSLYKSQPNQEESKSVISNTSQKRIKSENRLDHIRRQNNLPQIKTRISDFKSYLDLNDHLNQQCDILRAQSPQYNERIIPQNAPHVLQDPKSVSSNIQHGTLKIQIQDSGIGIKEEDQKKLFQPFCQANKSIQPKFGGTGLGLWISNQLIKLMKGHQSLKSKPGEGTTFSIEIPTEGVSYENKSTEQDKYLGLLDDNFSKLSILILIQDEFNKEILKKFLQKLNCLITFAKHYDDFVSKIQQVHKFNVSIVDADQFTLGQQSKVKQLIKQKKQIEYNTKTYLSMLVLSTLDMDARQRSIYLQDRVMIFKKPVKQNILKNCLHLIQKKEKQPLPDFFQRKHKQLYPIKIKNSENFTTKPVAHISEQVLPLIQLKCFRDDDSMTEDNQYQTEEVKEIIKRKSIQNQMRSMAVKFNNISQLIEQDNIQTPAFVGIQNRQRSSIEAQIVDGQIIHGSQPLYSLQQQLQQPALSNLCSQIMDHESHLLTNNSKANLNEIDQNLASFQLEEEAKYEEEQKCYELERELEQERFLFNFKIDLKAPLVKISEADLEPNSSNQVHNNNSHSTCKDLSSLSVREQRISKHVTFNTKTILIVDDQPINRYILEQMLLSIPFIKNNDFNLIQASDGDEGLELYKLNANSIRLILTDLHMSKMDGQVMAKKIRQFEQQIGLEPEVYIMGITGEEIRSQAFKRNLTLQSSGINIFTQKPISREQIQNLVEKIYDEQSQ</sequence>
<dbReference type="PRINTS" id="PR00344">
    <property type="entry name" value="BCTRLSENSOR"/>
</dbReference>
<evidence type="ECO:0000256" key="2">
    <source>
        <dbReference type="ARBA" id="ARBA00023012"/>
    </source>
</evidence>
<keyword evidence="2" id="KW-0902">Two-component regulatory system</keyword>
<dbReference type="OrthoDB" id="60033at2759"/>